<feature type="domain" description="Retroviral polymerase SH3-like" evidence="3">
    <location>
        <begin position="404"/>
        <end position="440"/>
    </location>
</feature>
<reference evidence="4" key="1">
    <citation type="journal article" date="2017" name="Nature">
        <title>The genome of Chenopodium quinoa.</title>
        <authorList>
            <person name="Jarvis D.E."/>
            <person name="Ho Y.S."/>
            <person name="Lightfoot D.J."/>
            <person name="Schmoeckel S.M."/>
            <person name="Li B."/>
            <person name="Borm T.J.A."/>
            <person name="Ohyanagi H."/>
            <person name="Mineta K."/>
            <person name="Michell C.T."/>
            <person name="Saber N."/>
            <person name="Kharbatia N.M."/>
            <person name="Rupper R.R."/>
            <person name="Sharp A.R."/>
            <person name="Dally N."/>
            <person name="Boughton B.A."/>
            <person name="Woo Y.H."/>
            <person name="Gao G."/>
            <person name="Schijlen E.G.W.M."/>
            <person name="Guo X."/>
            <person name="Momin A.A."/>
            <person name="Negrao S."/>
            <person name="Al-Babili S."/>
            <person name="Gehring C."/>
            <person name="Roessner U."/>
            <person name="Jung C."/>
            <person name="Murphy K."/>
            <person name="Arold S.T."/>
            <person name="Gojobori T."/>
            <person name="van der Linden C.G."/>
            <person name="van Loo E.N."/>
            <person name="Jellen E.N."/>
            <person name="Maughan P.J."/>
            <person name="Tester M."/>
        </authorList>
    </citation>
    <scope>NUCLEOTIDE SEQUENCE [LARGE SCALE GENOMIC DNA]</scope>
    <source>
        <strain evidence="4">cv. PI 614886</strain>
    </source>
</reference>
<dbReference type="EnsemblPlants" id="AUR62032808-RA">
    <property type="protein sequence ID" value="AUR62032808-RA:cds"/>
    <property type="gene ID" value="AUR62032808"/>
</dbReference>
<dbReference type="InterPro" id="IPR057670">
    <property type="entry name" value="SH3_retrovirus"/>
</dbReference>
<organism evidence="4 5">
    <name type="scientific">Chenopodium quinoa</name>
    <name type="common">Quinoa</name>
    <dbReference type="NCBI Taxonomy" id="63459"/>
    <lineage>
        <taxon>Eukaryota</taxon>
        <taxon>Viridiplantae</taxon>
        <taxon>Streptophyta</taxon>
        <taxon>Embryophyta</taxon>
        <taxon>Tracheophyta</taxon>
        <taxon>Spermatophyta</taxon>
        <taxon>Magnoliopsida</taxon>
        <taxon>eudicotyledons</taxon>
        <taxon>Gunneridae</taxon>
        <taxon>Pentapetalae</taxon>
        <taxon>Caryophyllales</taxon>
        <taxon>Chenopodiaceae</taxon>
        <taxon>Chenopodioideae</taxon>
        <taxon>Atripliceae</taxon>
        <taxon>Chenopodium</taxon>
    </lineage>
</organism>
<evidence type="ECO:0000313" key="5">
    <source>
        <dbReference type="Proteomes" id="UP000596660"/>
    </source>
</evidence>
<feature type="region of interest" description="Disordered" evidence="1">
    <location>
        <begin position="481"/>
        <end position="502"/>
    </location>
</feature>
<dbReference type="Proteomes" id="UP000596660">
    <property type="component" value="Unplaced"/>
</dbReference>
<dbReference type="AlphaFoldDB" id="A0A803MNF7"/>
<dbReference type="Gramene" id="AUR62032808-RA">
    <property type="protein sequence ID" value="AUR62032808-RA:cds"/>
    <property type="gene ID" value="AUR62032808"/>
</dbReference>
<keyword evidence="5" id="KW-1185">Reference proteome</keyword>
<evidence type="ECO:0000259" key="2">
    <source>
        <dbReference type="Pfam" id="PF14244"/>
    </source>
</evidence>
<dbReference type="PANTHER" id="PTHR37610:SF40">
    <property type="entry name" value="OS01G0909600 PROTEIN"/>
    <property type="match status" value="1"/>
</dbReference>
<protein>
    <recommendedName>
        <fullName evidence="6">Retrotransposon Copia-like N-terminal domain-containing protein</fullName>
    </recommendedName>
</protein>
<evidence type="ECO:0000256" key="1">
    <source>
        <dbReference type="SAM" id="MobiDB-lite"/>
    </source>
</evidence>
<dbReference type="OMA" id="HILMGSA"/>
<evidence type="ECO:0008006" key="6">
    <source>
        <dbReference type="Google" id="ProtNLM"/>
    </source>
</evidence>
<reference evidence="4" key="2">
    <citation type="submission" date="2021-03" db="UniProtKB">
        <authorList>
            <consortium name="EnsemblPlants"/>
        </authorList>
    </citation>
    <scope>IDENTIFICATION</scope>
</reference>
<dbReference type="Pfam" id="PF25597">
    <property type="entry name" value="SH3_retrovirus"/>
    <property type="match status" value="1"/>
</dbReference>
<feature type="domain" description="Retrotransposon Copia-like N-terminal" evidence="2">
    <location>
        <begin position="31"/>
        <end position="70"/>
    </location>
</feature>
<evidence type="ECO:0000313" key="4">
    <source>
        <dbReference type="EnsemblPlants" id="AUR62032808-RA:cds"/>
    </source>
</evidence>
<accession>A0A803MNF7</accession>
<dbReference type="Pfam" id="PF14244">
    <property type="entry name" value="Retrotran_gag_3"/>
    <property type="match status" value="1"/>
</dbReference>
<evidence type="ECO:0000259" key="3">
    <source>
        <dbReference type="Pfam" id="PF25597"/>
    </source>
</evidence>
<proteinExistence type="predicted"/>
<dbReference type="PANTHER" id="PTHR37610">
    <property type="entry name" value="CCHC-TYPE DOMAIN-CONTAINING PROTEIN"/>
    <property type="match status" value="1"/>
</dbReference>
<name>A0A803MNF7_CHEQI</name>
<dbReference type="InterPro" id="IPR029472">
    <property type="entry name" value="Copia-like_N"/>
</dbReference>
<feature type="compositionally biased region" description="Low complexity" evidence="1">
    <location>
        <begin position="481"/>
        <end position="498"/>
    </location>
</feature>
<sequence>MAAQDSLNQQSISASYADKFFLGSGDQPDQHLGSHKFNGDNFLTWNRSIRLALGAKNKLFFIDGSCRRPASDSPDLQKWIRNDYMVQSWLLNSMDKLISEGFILQQSAQQLYDEILERYGQSNAPQLFDLHKKLISIEQESDSIVQYYSKLKRVWDEIQLLEGFPDCDCGALSQSGLNRNYDAAKTNIISMDPLPTVNRAYYMLLQIERQHKLNEKIDVSSQTSAFATFKNAQFSQNSQIAQSGGRDVKRYKLHGYPPWYVAMRNKQSGGNSNISKYAGNVSEFSVPDSPLDFDDCMTSSKDPPVDTALVSVVYKEMMKIMKGKQSEATDLNDWIVDTGATDHMVCNQDLLSSCTLLPRPVTVGLPDGRLLEQNNLTAIFKHDSYVFQDSITSQVSAVGIKQAGYPYGQKGYKLYDLEDKKVILSRDVRFFEDVFPFKTGSSSISDSGVSSLHHNSMVNPAVSPSDIPSFPENNGIIQSPVSFSSDSVSSPDHPVQDPGISSGSDLVPKISIQVDSGISSDPPVLRRSSRSIIPSTKLQGFIVPTIGLPGQASSSGSSSFNAYACPVLSSLHKDQLPSLAKLLSHVEPTSYNQAKQDPVWVDAMNKELDALEKNVTWEVTDCPADYALFLDYASQLIIFVK</sequence>